<reference evidence="1" key="1">
    <citation type="submission" date="2022-01" db="EMBL/GenBank/DDBJ databases">
        <title>Comparative genomics reveals a dynamic genome evolution in the ectomycorrhizal milk-cap (Lactarius) mushrooms.</title>
        <authorList>
            <consortium name="DOE Joint Genome Institute"/>
            <person name="Lebreton A."/>
            <person name="Tang N."/>
            <person name="Kuo A."/>
            <person name="LaButti K."/>
            <person name="Drula E."/>
            <person name="Barry K."/>
            <person name="Clum A."/>
            <person name="Lipzen A."/>
            <person name="Mousain D."/>
            <person name="Ng V."/>
            <person name="Wang R."/>
            <person name="Wang X."/>
            <person name="Dai Y."/>
            <person name="Henrissat B."/>
            <person name="Grigoriev I.V."/>
            <person name="Guerin-Laguette A."/>
            <person name="Yu F."/>
            <person name="Martin F.M."/>
        </authorList>
    </citation>
    <scope>NUCLEOTIDE SEQUENCE</scope>
    <source>
        <strain evidence="1">QP</strain>
    </source>
</reference>
<name>A0AAD4QAX1_9AGAM</name>
<dbReference type="EMBL" id="JAKELL010000063">
    <property type="protein sequence ID" value="KAH8985483.1"/>
    <property type="molecule type" value="Genomic_DNA"/>
</dbReference>
<accession>A0AAD4QAX1</accession>
<organism evidence="1 2">
    <name type="scientific">Lactarius akahatsu</name>
    <dbReference type="NCBI Taxonomy" id="416441"/>
    <lineage>
        <taxon>Eukaryota</taxon>
        <taxon>Fungi</taxon>
        <taxon>Dikarya</taxon>
        <taxon>Basidiomycota</taxon>
        <taxon>Agaricomycotina</taxon>
        <taxon>Agaricomycetes</taxon>
        <taxon>Russulales</taxon>
        <taxon>Russulaceae</taxon>
        <taxon>Lactarius</taxon>
    </lineage>
</organism>
<evidence type="ECO:0000313" key="1">
    <source>
        <dbReference type="EMBL" id="KAH8985483.1"/>
    </source>
</evidence>
<sequence>MTPNCPSRQLNLHDLDPEEKEGRVTIGAIRNAIGLIQVLVVSRLNSYSRSEYLEDAIYHIRTLLCLPSLPYQEHTDLIDGLDNYERQRFSYFGVTGNSGESPSYGYHPYFVLQRPVPRQWGVGPEDDPVEKVNRLKEILTAVQLGKTTDVEAAAERSQTLLLLQHSNDRLSYFPAIVFADILFRAHLRMNKLNDLNEAILTYRAKPPQSVSPKSDPLSSGRGAPFHFHLVDAFVEAEELPSDRPSLKLVDINQRFESVMMSVAESESESMDSIGRLVPTQRRLLEERETLIPDIRSFPGSGDFLKPPSFDVLNSAAAHGPVIINQSKWRLDIIILHKDSPPSVISTPSSLHDRANRSRNQLLRAHKESGLDSRDYGLTLASVLSDLYKLVGKPVIDKLCQLEVPEYSRVWWCPTSAFCSTRWIDKPSLLLVAQPDTLPGAWEEIGAIQATKAQETTLISTTATLRNVIERLRDHQFSHFVCHGLLEIGKPFDASFELHGDRICVPFCLSHRGADQTQYCRRRAAPYGCDEILWIPQRRRDDVGHGRYGWADLPKHFYKLIFSDKASQKGVPYYEISARALQFAVKKLRRKRGITLECWVNFVHYGA</sequence>
<proteinExistence type="predicted"/>
<dbReference type="Proteomes" id="UP001201163">
    <property type="component" value="Unassembled WGS sequence"/>
</dbReference>
<dbReference type="AlphaFoldDB" id="A0AAD4QAX1"/>
<protein>
    <recommendedName>
        <fullName evidence="3">CHAT domain-containing protein</fullName>
    </recommendedName>
</protein>
<keyword evidence="2" id="KW-1185">Reference proteome</keyword>
<gene>
    <name evidence="1" type="ORF">EDB92DRAFT_1818653</name>
</gene>
<comment type="caution">
    <text evidence="1">The sequence shown here is derived from an EMBL/GenBank/DDBJ whole genome shotgun (WGS) entry which is preliminary data.</text>
</comment>
<evidence type="ECO:0000313" key="2">
    <source>
        <dbReference type="Proteomes" id="UP001201163"/>
    </source>
</evidence>
<evidence type="ECO:0008006" key="3">
    <source>
        <dbReference type="Google" id="ProtNLM"/>
    </source>
</evidence>